<accession>F0R179</accession>
<feature type="transmembrane region" description="Helical" evidence="6">
    <location>
        <begin position="98"/>
        <end position="116"/>
    </location>
</feature>
<keyword evidence="8" id="KW-1185">Reference proteome</keyword>
<dbReference type="PANTHER" id="PTHR12154">
    <property type="entry name" value="GLYCOSYL TRANSFERASE-RELATED"/>
    <property type="match status" value="1"/>
</dbReference>
<dbReference type="SUPFAM" id="SSF53756">
    <property type="entry name" value="UDP-Glycosyltransferase/glycogen phosphorylase"/>
    <property type="match status" value="1"/>
</dbReference>
<sequence>MSVYTCTYTNMKKRKSKICLVSSCGGHFMELIQLLPLVENKQYYIITEKNVASTASVEKHPHHYLVQQERGGMSFIFKFCWNILLSFIYFIIERPTTVITTGAGASYPTCLFAWLFKCRIIYVESFAKLDSKSVTGKMLYPFADYFFVQWPEMKKVYPKAIYSGSVY</sequence>
<evidence type="ECO:0000313" key="7">
    <source>
        <dbReference type="EMBL" id="ADY36307.1"/>
    </source>
</evidence>
<dbReference type="eggNOG" id="COG0707">
    <property type="taxonomic scope" value="Bacteria"/>
</dbReference>
<dbReference type="EMBL" id="CP002530">
    <property type="protein sequence ID" value="ADY36307.1"/>
    <property type="molecule type" value="Genomic_DNA"/>
</dbReference>
<organism evidence="7 8">
    <name type="scientific">Phocaeicola salanitronis (strain DSM 18170 / JCM 13657 / CCUG 60908 / BL78)</name>
    <name type="common">Bacteroides salanitronis</name>
    <dbReference type="NCBI Taxonomy" id="667015"/>
    <lineage>
        <taxon>Bacteria</taxon>
        <taxon>Pseudomonadati</taxon>
        <taxon>Bacteroidota</taxon>
        <taxon>Bacteroidia</taxon>
        <taxon>Bacteroidales</taxon>
        <taxon>Bacteroidaceae</taxon>
        <taxon>Phocaeicola</taxon>
    </lineage>
</organism>
<evidence type="ECO:0000256" key="3">
    <source>
        <dbReference type="ARBA" id="ARBA00022824"/>
    </source>
</evidence>
<proteinExistence type="predicted"/>
<dbReference type="GO" id="GO:0006488">
    <property type="term" value="P:dolichol-linked oligosaccharide biosynthetic process"/>
    <property type="evidence" value="ECO:0007669"/>
    <property type="project" value="InterPro"/>
</dbReference>
<evidence type="ECO:0000313" key="8">
    <source>
        <dbReference type="Proteomes" id="UP000007486"/>
    </source>
</evidence>
<dbReference type="AlphaFoldDB" id="F0R179"/>
<keyword evidence="4 6" id="KW-1133">Transmembrane helix</keyword>
<feature type="transmembrane region" description="Helical" evidence="6">
    <location>
        <begin position="75"/>
        <end position="92"/>
    </location>
</feature>
<dbReference type="KEGG" id="bsa:Bacsa_1747"/>
<comment type="subcellular location">
    <subcellularLocation>
        <location evidence="1">Endoplasmic reticulum membrane</location>
        <topology evidence="1">Single-pass membrane protein</topology>
    </subcellularLocation>
</comment>
<evidence type="ECO:0000256" key="6">
    <source>
        <dbReference type="SAM" id="Phobius"/>
    </source>
</evidence>
<protein>
    <submittedName>
        <fullName evidence="7">Oligosaccharide biosynthesis protein Alg14 like protein</fullName>
    </submittedName>
</protein>
<dbReference type="HOGENOM" id="CLU_064541_3_0_10"/>
<dbReference type="InterPro" id="IPR013969">
    <property type="entry name" value="Oligosacch_biosynth_Alg14"/>
</dbReference>
<name>F0R179_PHOSB</name>
<evidence type="ECO:0000256" key="5">
    <source>
        <dbReference type="ARBA" id="ARBA00023136"/>
    </source>
</evidence>
<dbReference type="PANTHER" id="PTHR12154:SF4">
    <property type="entry name" value="UDP-N-ACETYLGLUCOSAMINE TRANSFERASE SUBUNIT ALG14 HOMOLOG"/>
    <property type="match status" value="1"/>
</dbReference>
<dbReference type="GO" id="GO:0004577">
    <property type="term" value="F:N-acetylglucosaminyldiphosphodolichol N-acetylglucosaminyltransferase activity"/>
    <property type="evidence" value="ECO:0007669"/>
    <property type="project" value="TreeGrafter"/>
</dbReference>
<keyword evidence="2 6" id="KW-0812">Transmembrane</keyword>
<dbReference type="STRING" id="667015.Bacsa_1747"/>
<keyword evidence="3" id="KW-0256">Endoplasmic reticulum</keyword>
<evidence type="ECO:0000256" key="2">
    <source>
        <dbReference type="ARBA" id="ARBA00022692"/>
    </source>
</evidence>
<dbReference type="NCBIfam" id="NF041549">
    <property type="entry name" value="PssD"/>
    <property type="match status" value="1"/>
</dbReference>
<dbReference type="Gene3D" id="3.40.50.2000">
    <property type="entry name" value="Glycogen Phosphorylase B"/>
    <property type="match status" value="1"/>
</dbReference>
<reference evidence="7 8" key="1">
    <citation type="journal article" date="2011" name="Stand. Genomic Sci.">
        <title>Complete genome sequence of Bacteroides salanitronis type strain (BL78).</title>
        <authorList>
            <person name="Gronow S."/>
            <person name="Held B."/>
            <person name="Lucas S."/>
            <person name="Lapidus A."/>
            <person name="Del Rio T.G."/>
            <person name="Nolan M."/>
            <person name="Tice H."/>
            <person name="Deshpande S."/>
            <person name="Cheng J.F."/>
            <person name="Pitluck S."/>
            <person name="Liolios K."/>
            <person name="Pagani I."/>
            <person name="Ivanova N."/>
            <person name="Mavromatis K."/>
            <person name="Pati A."/>
            <person name="Tapia R."/>
            <person name="Han C."/>
            <person name="Goodwin L."/>
            <person name="Chen A."/>
            <person name="Palaniappan K."/>
            <person name="Land M."/>
            <person name="Hauser L."/>
            <person name="Chang Y.J."/>
            <person name="Jeffries C.D."/>
            <person name="Brambilla E.M."/>
            <person name="Rohde M."/>
            <person name="Goker M."/>
            <person name="Detter J.C."/>
            <person name="Woyke T."/>
            <person name="Bristow J."/>
            <person name="Markowitz V."/>
            <person name="Hugenholtz P."/>
            <person name="Kyrpides N.C."/>
            <person name="Klenk H.P."/>
            <person name="Eisen J.A."/>
        </authorList>
    </citation>
    <scope>NUCLEOTIDE SEQUENCE [LARGE SCALE GENOMIC DNA]</scope>
    <source>
        <strain evidence="7 8">DSM 18170</strain>
    </source>
</reference>
<evidence type="ECO:0000256" key="4">
    <source>
        <dbReference type="ARBA" id="ARBA00022989"/>
    </source>
</evidence>
<keyword evidence="5 6" id="KW-0472">Membrane</keyword>
<gene>
    <name evidence="7" type="ordered locus">Bacsa_1747</name>
</gene>
<evidence type="ECO:0000256" key="1">
    <source>
        <dbReference type="ARBA" id="ARBA00004389"/>
    </source>
</evidence>
<dbReference type="Proteomes" id="UP000007486">
    <property type="component" value="Chromosome"/>
</dbReference>
<dbReference type="Pfam" id="PF08660">
    <property type="entry name" value="Alg14"/>
    <property type="match status" value="1"/>
</dbReference>